<keyword evidence="5 7" id="KW-0808">Transferase</keyword>
<feature type="binding site" evidence="7">
    <location>
        <position position="113"/>
    </location>
    <ligand>
        <name>5-amino-6-(D-ribitylamino)uracil</name>
        <dbReference type="ChEBI" id="CHEBI:15934"/>
    </ligand>
</feature>
<dbReference type="Pfam" id="PF00885">
    <property type="entry name" value="DMRL_synthase"/>
    <property type="match status" value="1"/>
</dbReference>
<dbReference type="PANTHER" id="PTHR21058">
    <property type="entry name" value="6,7-DIMETHYL-8-RIBITYLLUMAZINE SYNTHASE DMRL SYNTHASE LUMAZINE SYNTHASE"/>
    <property type="match status" value="1"/>
</dbReference>
<gene>
    <name evidence="7" type="primary">ribH</name>
    <name evidence="8" type="ORF">ABR54_02550</name>
</gene>
<comment type="function">
    <text evidence="7">Catalyzes the formation of 6,7-dimethyl-8-ribityllumazine by condensation of 5-amino-6-(D-ribitylamino)uracil with 3,4-dihydroxy-2-butanone 4-phosphate. This is the penultimate step in the biosynthesis of riboflavin.</text>
</comment>
<evidence type="ECO:0000256" key="7">
    <source>
        <dbReference type="HAMAP-Rule" id="MF_00178"/>
    </source>
</evidence>
<dbReference type="CDD" id="cd09209">
    <property type="entry name" value="Lumazine_synthase-I"/>
    <property type="match status" value="1"/>
</dbReference>
<evidence type="ECO:0000256" key="5">
    <source>
        <dbReference type="ARBA" id="ARBA00022679"/>
    </source>
</evidence>
<dbReference type="EC" id="2.5.1.78" evidence="3 7"/>
<dbReference type="EMBL" id="LIAM01000129">
    <property type="protein sequence ID" value="KRO35311.1"/>
    <property type="molecule type" value="Genomic_DNA"/>
</dbReference>
<dbReference type="GO" id="GO:0000906">
    <property type="term" value="F:6,7-dimethyl-8-ribityllumazine synthase activity"/>
    <property type="evidence" value="ECO:0007669"/>
    <property type="project" value="UniProtKB-UniRule"/>
</dbReference>
<feature type="binding site" evidence="7">
    <location>
        <position position="25"/>
    </location>
    <ligand>
        <name>5-amino-6-(D-ribitylamino)uracil</name>
        <dbReference type="ChEBI" id="CHEBI:15934"/>
    </ligand>
</feature>
<comment type="catalytic activity">
    <reaction evidence="6 7">
        <text>(2S)-2-hydroxy-3-oxobutyl phosphate + 5-amino-6-(D-ribitylamino)uracil = 6,7-dimethyl-8-(1-D-ribityl)lumazine + phosphate + 2 H2O + H(+)</text>
        <dbReference type="Rhea" id="RHEA:26152"/>
        <dbReference type="ChEBI" id="CHEBI:15377"/>
        <dbReference type="ChEBI" id="CHEBI:15378"/>
        <dbReference type="ChEBI" id="CHEBI:15934"/>
        <dbReference type="ChEBI" id="CHEBI:43474"/>
        <dbReference type="ChEBI" id="CHEBI:58201"/>
        <dbReference type="ChEBI" id="CHEBI:58830"/>
        <dbReference type="EC" id="2.5.1.78"/>
    </reaction>
</comment>
<dbReference type="Gene3D" id="3.40.50.960">
    <property type="entry name" value="Lumazine/riboflavin synthase"/>
    <property type="match status" value="1"/>
</dbReference>
<keyword evidence="4 7" id="KW-0686">Riboflavin biosynthesis</keyword>
<evidence type="ECO:0000256" key="3">
    <source>
        <dbReference type="ARBA" id="ARBA00012664"/>
    </source>
</evidence>
<comment type="caution">
    <text evidence="8">The sequence shown here is derived from an EMBL/GenBank/DDBJ whole genome shotgun (WGS) entry which is preliminary data.</text>
</comment>
<accession>A0A0R2PBF1</accession>
<dbReference type="Proteomes" id="UP000053274">
    <property type="component" value="Unassembled WGS sequence"/>
</dbReference>
<name>A0A0R2PBF1_9ACTN</name>
<proteinExistence type="inferred from homology"/>
<dbReference type="InterPro" id="IPR002180">
    <property type="entry name" value="LS/RS"/>
</dbReference>
<comment type="pathway">
    <text evidence="1 7">Cofactor biosynthesis; riboflavin biosynthesis; riboflavin from 2-hydroxy-3-oxobutyl phosphate and 5-amino-6-(D-ribitylamino)uracil: step 1/2.</text>
</comment>
<dbReference type="SUPFAM" id="SSF52121">
    <property type="entry name" value="Lumazine synthase"/>
    <property type="match status" value="1"/>
</dbReference>
<organism evidence="8 9">
    <name type="scientific">Actinobacteria bacterium BACL15 MAG-120619-bin91</name>
    <dbReference type="NCBI Taxonomy" id="1655562"/>
    <lineage>
        <taxon>Bacteria</taxon>
        <taxon>Bacillati</taxon>
        <taxon>Actinomycetota</taxon>
        <taxon>Actinomycetes</taxon>
        <taxon>Actinomycetes incertae sedis</taxon>
        <taxon>ac1 cluster</taxon>
    </lineage>
</organism>
<dbReference type="UniPathway" id="UPA00275">
    <property type="reaction ID" value="UER00404"/>
</dbReference>
<evidence type="ECO:0000256" key="2">
    <source>
        <dbReference type="ARBA" id="ARBA00007424"/>
    </source>
</evidence>
<evidence type="ECO:0000313" key="8">
    <source>
        <dbReference type="EMBL" id="KRO35311.1"/>
    </source>
</evidence>
<reference evidence="8 9" key="1">
    <citation type="submission" date="2015-10" db="EMBL/GenBank/DDBJ databases">
        <title>Metagenome-Assembled Genomes uncover a global brackish microbiome.</title>
        <authorList>
            <person name="Hugerth L.W."/>
            <person name="Larsson J."/>
            <person name="Alneberg J."/>
            <person name="Lindh M.V."/>
            <person name="Legrand C."/>
            <person name="Pinhassi J."/>
            <person name="Andersson A.F."/>
        </authorList>
    </citation>
    <scope>NUCLEOTIDE SEQUENCE [LARGE SCALE GENOMIC DNA]</scope>
    <source>
        <strain evidence="8">BACL15 MAG-120619-bin91</strain>
    </source>
</reference>
<dbReference type="NCBIfam" id="TIGR00114">
    <property type="entry name" value="lumazine-synth"/>
    <property type="match status" value="1"/>
</dbReference>
<dbReference type="HAMAP" id="MF_00178">
    <property type="entry name" value="Lumazine_synth"/>
    <property type="match status" value="1"/>
</dbReference>
<dbReference type="GO" id="GO:0009231">
    <property type="term" value="P:riboflavin biosynthetic process"/>
    <property type="evidence" value="ECO:0007669"/>
    <property type="project" value="UniProtKB-UniRule"/>
</dbReference>
<feature type="binding site" evidence="7">
    <location>
        <begin position="80"/>
        <end position="82"/>
    </location>
    <ligand>
        <name>5-amino-6-(D-ribitylamino)uracil</name>
        <dbReference type="ChEBI" id="CHEBI:15934"/>
    </ligand>
</feature>
<feature type="binding site" evidence="7">
    <location>
        <position position="127"/>
    </location>
    <ligand>
        <name>(2S)-2-hydroxy-3-oxobutyl phosphate</name>
        <dbReference type="ChEBI" id="CHEBI:58830"/>
    </ligand>
</feature>
<sequence>MAGHAPAIGIKPLPNAKVAIISSSWHLDICNDLIAGAQRALAAAQVKQVEVQFVPGSFEIPLAAQYAFEAGFDAVVAVGLVLKGETPHFDYVCQGVTQGVIDVSLKYGKPIGYGVLMCNDLDQAIARSGVAGSKEDKGYDSAIAAIELLRLKTP</sequence>
<evidence type="ECO:0000256" key="4">
    <source>
        <dbReference type="ARBA" id="ARBA00022619"/>
    </source>
</evidence>
<dbReference type="AlphaFoldDB" id="A0A0R2PBF1"/>
<evidence type="ECO:0000256" key="1">
    <source>
        <dbReference type="ARBA" id="ARBA00004917"/>
    </source>
</evidence>
<dbReference type="PANTHER" id="PTHR21058:SF0">
    <property type="entry name" value="6,7-DIMETHYL-8-RIBITYLLUMAZINE SYNTHASE"/>
    <property type="match status" value="1"/>
</dbReference>
<dbReference type="GO" id="GO:0009349">
    <property type="term" value="C:riboflavin synthase complex"/>
    <property type="evidence" value="ECO:0007669"/>
    <property type="project" value="UniProtKB-UniRule"/>
</dbReference>
<evidence type="ECO:0000256" key="6">
    <source>
        <dbReference type="ARBA" id="ARBA00048785"/>
    </source>
</evidence>
<dbReference type="InterPro" id="IPR034964">
    <property type="entry name" value="LS"/>
</dbReference>
<feature type="binding site" evidence="7">
    <location>
        <begin position="57"/>
        <end position="59"/>
    </location>
    <ligand>
        <name>5-amino-6-(D-ribitylamino)uracil</name>
        <dbReference type="ChEBI" id="CHEBI:15934"/>
    </ligand>
</feature>
<protein>
    <recommendedName>
        <fullName evidence="3 7">6,7-dimethyl-8-ribityllumazine synthase</fullName>
        <shortName evidence="7">DMRL synthase</shortName>
        <shortName evidence="7">LS</shortName>
        <shortName evidence="7">Lumazine synthase</shortName>
        <ecNumber evidence="3 7">2.5.1.78</ecNumber>
    </recommendedName>
</protein>
<dbReference type="GO" id="GO:0005829">
    <property type="term" value="C:cytosol"/>
    <property type="evidence" value="ECO:0007669"/>
    <property type="project" value="TreeGrafter"/>
</dbReference>
<evidence type="ECO:0000313" key="9">
    <source>
        <dbReference type="Proteomes" id="UP000053274"/>
    </source>
</evidence>
<dbReference type="InterPro" id="IPR036467">
    <property type="entry name" value="LS/RS_sf"/>
</dbReference>
<feature type="active site" description="Proton donor" evidence="7">
    <location>
        <position position="88"/>
    </location>
</feature>
<feature type="binding site" evidence="7">
    <location>
        <begin position="85"/>
        <end position="86"/>
    </location>
    <ligand>
        <name>(2S)-2-hydroxy-3-oxobutyl phosphate</name>
        <dbReference type="ChEBI" id="CHEBI:58830"/>
    </ligand>
</feature>
<comment type="similarity">
    <text evidence="2 7">Belongs to the DMRL synthase family.</text>
</comment>